<evidence type="ECO:0000313" key="1">
    <source>
        <dbReference type="EMBL" id="MCP3732002.1"/>
    </source>
</evidence>
<keyword evidence="2" id="KW-1185">Reference proteome</keyword>
<proteinExistence type="predicted"/>
<gene>
    <name evidence="1" type="ORF">M9978_16375</name>
</gene>
<name>A0A9X2HKX1_9SPHN</name>
<reference evidence="1" key="1">
    <citation type="submission" date="2022-05" db="EMBL/GenBank/DDBJ databases">
        <title>Sphingomonas sp. strain MG17 Genome sequencing and assembly.</title>
        <authorList>
            <person name="Kim I."/>
        </authorList>
    </citation>
    <scope>NUCLEOTIDE SEQUENCE</scope>
    <source>
        <strain evidence="1">MG17</strain>
    </source>
</reference>
<dbReference type="Proteomes" id="UP001139451">
    <property type="component" value="Unassembled WGS sequence"/>
</dbReference>
<accession>A0A9X2HKX1</accession>
<organism evidence="1 2">
    <name type="scientific">Sphingomonas tagetis</name>
    <dbReference type="NCBI Taxonomy" id="2949092"/>
    <lineage>
        <taxon>Bacteria</taxon>
        <taxon>Pseudomonadati</taxon>
        <taxon>Pseudomonadota</taxon>
        <taxon>Alphaproteobacteria</taxon>
        <taxon>Sphingomonadales</taxon>
        <taxon>Sphingomonadaceae</taxon>
        <taxon>Sphingomonas</taxon>
    </lineage>
</organism>
<comment type="caution">
    <text evidence="1">The sequence shown here is derived from an EMBL/GenBank/DDBJ whole genome shotgun (WGS) entry which is preliminary data.</text>
</comment>
<dbReference type="AlphaFoldDB" id="A0A9X2HKX1"/>
<evidence type="ECO:0000313" key="2">
    <source>
        <dbReference type="Proteomes" id="UP001139451"/>
    </source>
</evidence>
<dbReference type="RefSeq" id="WP_254295066.1">
    <property type="nucleotide sequence ID" value="NZ_JAMLDX010000014.1"/>
</dbReference>
<sequence length="231" mass="24607">MLAPVVRVFNTSGTVLLDHTYKNLALRSKAVVATDTVSDGGSFRTLTISDCDQPMVAIACTSHFATVTKEVVSGSDLTITIACNGPVGTSVTLYYFDVPLPNPTPSGIVFRMRTDAGELTFDADYEYMDVVDFLLDGESADGGEYAEDRDYAVVVCRPGITVHDMPLTGTGSGGQPDVAVVIGTYGFRSIAGGVEMQEFLTSGYIYYAPNVPIISPFNAPGDAMILDVTHF</sequence>
<protein>
    <submittedName>
        <fullName evidence="1">Uncharacterized protein</fullName>
    </submittedName>
</protein>
<dbReference type="EMBL" id="JAMLDX010000014">
    <property type="protein sequence ID" value="MCP3732002.1"/>
    <property type="molecule type" value="Genomic_DNA"/>
</dbReference>